<dbReference type="CDD" id="cd14810">
    <property type="entry name" value="bZIP_u1"/>
    <property type="match status" value="1"/>
</dbReference>
<evidence type="ECO:0000256" key="1">
    <source>
        <dbReference type="SAM" id="MobiDB-lite"/>
    </source>
</evidence>
<dbReference type="SMART" id="SM00338">
    <property type="entry name" value="BRLZ"/>
    <property type="match status" value="1"/>
</dbReference>
<accession>A0AAN6TPI3</accession>
<feature type="region of interest" description="Disordered" evidence="1">
    <location>
        <begin position="1"/>
        <end position="53"/>
    </location>
</feature>
<dbReference type="Proteomes" id="UP001302602">
    <property type="component" value="Unassembled WGS sequence"/>
</dbReference>
<dbReference type="RefSeq" id="XP_062642021.1">
    <property type="nucleotide sequence ID" value="XM_062794169.1"/>
</dbReference>
<feature type="compositionally biased region" description="Polar residues" evidence="1">
    <location>
        <begin position="217"/>
        <end position="234"/>
    </location>
</feature>
<evidence type="ECO:0000313" key="3">
    <source>
        <dbReference type="EMBL" id="KAK4118248.1"/>
    </source>
</evidence>
<proteinExistence type="predicted"/>
<reference evidence="3" key="1">
    <citation type="journal article" date="2023" name="Mol. Phylogenet. Evol.">
        <title>Genome-scale phylogeny and comparative genomics of the fungal order Sordariales.</title>
        <authorList>
            <person name="Hensen N."/>
            <person name="Bonometti L."/>
            <person name="Westerberg I."/>
            <person name="Brannstrom I.O."/>
            <person name="Guillou S."/>
            <person name="Cros-Aarteil S."/>
            <person name="Calhoun S."/>
            <person name="Haridas S."/>
            <person name="Kuo A."/>
            <person name="Mondo S."/>
            <person name="Pangilinan J."/>
            <person name="Riley R."/>
            <person name="LaButti K."/>
            <person name="Andreopoulos B."/>
            <person name="Lipzen A."/>
            <person name="Chen C."/>
            <person name="Yan M."/>
            <person name="Daum C."/>
            <person name="Ng V."/>
            <person name="Clum A."/>
            <person name="Steindorff A."/>
            <person name="Ohm R.A."/>
            <person name="Martin F."/>
            <person name="Silar P."/>
            <person name="Natvig D.O."/>
            <person name="Lalanne C."/>
            <person name="Gautier V."/>
            <person name="Ament-Velasquez S.L."/>
            <person name="Kruys A."/>
            <person name="Hutchinson M.I."/>
            <person name="Powell A.J."/>
            <person name="Barry K."/>
            <person name="Miller A.N."/>
            <person name="Grigoriev I.V."/>
            <person name="Debuchy R."/>
            <person name="Gladieux P."/>
            <person name="Hiltunen Thoren M."/>
            <person name="Johannesson H."/>
        </authorList>
    </citation>
    <scope>NUCLEOTIDE SEQUENCE</scope>
    <source>
        <strain evidence="3">CBS 731.68</strain>
    </source>
</reference>
<dbReference type="GO" id="GO:0003700">
    <property type="term" value="F:DNA-binding transcription factor activity"/>
    <property type="evidence" value="ECO:0007669"/>
    <property type="project" value="InterPro"/>
</dbReference>
<dbReference type="AlphaFoldDB" id="A0AAN6TPI3"/>
<feature type="domain" description="BZIP" evidence="2">
    <location>
        <begin position="284"/>
        <end position="348"/>
    </location>
</feature>
<feature type="compositionally biased region" description="Low complexity" evidence="1">
    <location>
        <begin position="197"/>
        <end position="216"/>
    </location>
</feature>
<dbReference type="Pfam" id="PF00170">
    <property type="entry name" value="bZIP_1"/>
    <property type="match status" value="1"/>
</dbReference>
<keyword evidence="4" id="KW-1185">Reference proteome</keyword>
<dbReference type="GeneID" id="87830938"/>
<name>A0AAN6TPI3_9PEZI</name>
<feature type="compositionally biased region" description="Basic and acidic residues" evidence="1">
    <location>
        <begin position="276"/>
        <end position="290"/>
    </location>
</feature>
<sequence length="432" mass="48433">MAGSQPNGFDPLADLVDFSEYDDSNNNNNNSNLTYQHPSLSPSSTTKLSPSLSLKTETSVESTLFPTNQGFTAPSHQYDLYKQQTGLVPGALTTTLSMNPPHSFLPEYLDFQQQNSMLLSIGEDEAFDFNTPLQVDAPSLDMDFQTTSADNIYLNSTINPTAIGGQEPDVIPMPELTGTPGRVWPGIHQQQALARAQQQQRQQQLQAQRAHAQQHANKTQKARSPQTSDSIAEQSVQQILNSMRAEPVQYTPIKSLPPVAFPKQKKPEEEMDEDEKFLASEEGKKLDSKERRQLRNKVSARAFRSRRKDYIQWLEGELTDKINDAGLLRAQNRALIEENSRLTSLTKMLLSAPEFANYLAELSSNPQKLAQFQQPTPTQQPQVPSHAAPANLNHMSLQQRSQHFQQQFNQQAKQARKDVIVPQGHQQTLYVA</sequence>
<feature type="compositionally biased region" description="Low complexity" evidence="1">
    <location>
        <begin position="400"/>
        <end position="413"/>
    </location>
</feature>
<dbReference type="InterPro" id="IPR004827">
    <property type="entry name" value="bZIP"/>
</dbReference>
<evidence type="ECO:0000313" key="4">
    <source>
        <dbReference type="Proteomes" id="UP001302602"/>
    </source>
</evidence>
<dbReference type="SUPFAM" id="SSF57959">
    <property type="entry name" value="Leucine zipper domain"/>
    <property type="match status" value="1"/>
</dbReference>
<dbReference type="Gene3D" id="1.20.5.170">
    <property type="match status" value="1"/>
</dbReference>
<feature type="region of interest" description="Disordered" evidence="1">
    <location>
        <begin position="400"/>
        <end position="419"/>
    </location>
</feature>
<reference evidence="3" key="2">
    <citation type="submission" date="2023-05" db="EMBL/GenBank/DDBJ databases">
        <authorList>
            <consortium name="Lawrence Berkeley National Laboratory"/>
            <person name="Steindorff A."/>
            <person name="Hensen N."/>
            <person name="Bonometti L."/>
            <person name="Westerberg I."/>
            <person name="Brannstrom I.O."/>
            <person name="Guillou S."/>
            <person name="Cros-Aarteil S."/>
            <person name="Calhoun S."/>
            <person name="Haridas S."/>
            <person name="Kuo A."/>
            <person name="Mondo S."/>
            <person name="Pangilinan J."/>
            <person name="Riley R."/>
            <person name="Labutti K."/>
            <person name="Andreopoulos B."/>
            <person name="Lipzen A."/>
            <person name="Chen C."/>
            <person name="Yanf M."/>
            <person name="Daum C."/>
            <person name="Ng V."/>
            <person name="Clum A."/>
            <person name="Ohm R."/>
            <person name="Martin F."/>
            <person name="Silar P."/>
            <person name="Natvig D."/>
            <person name="Lalanne C."/>
            <person name="Gautier V."/>
            <person name="Ament-Velasquez S.L."/>
            <person name="Kruys A."/>
            <person name="Hutchinson M.I."/>
            <person name="Powell A.J."/>
            <person name="Barry K."/>
            <person name="Miller A.N."/>
            <person name="Grigoriev I.V."/>
            <person name="Debuchy R."/>
            <person name="Gladieux P."/>
            <person name="Thoren M.H."/>
            <person name="Johannesson H."/>
        </authorList>
    </citation>
    <scope>NUCLEOTIDE SEQUENCE</scope>
    <source>
        <strain evidence="3">CBS 731.68</strain>
    </source>
</reference>
<dbReference type="PANTHER" id="PTHR37616">
    <property type="entry name" value="BZIP TRANSCRIPTION FACTOR 60-LIKE"/>
    <property type="match status" value="1"/>
</dbReference>
<evidence type="ECO:0000259" key="2">
    <source>
        <dbReference type="SMART" id="SM00338"/>
    </source>
</evidence>
<dbReference type="PANTHER" id="PTHR37616:SF2">
    <property type="entry name" value="BZIP DOMAIN-CONTAINING PROTEIN"/>
    <property type="match status" value="1"/>
</dbReference>
<comment type="caution">
    <text evidence="3">The sequence shown here is derived from an EMBL/GenBank/DDBJ whole genome shotgun (WGS) entry which is preliminary data.</text>
</comment>
<feature type="region of interest" description="Disordered" evidence="1">
    <location>
        <begin position="254"/>
        <end position="290"/>
    </location>
</feature>
<dbReference type="EMBL" id="MU853275">
    <property type="protein sequence ID" value="KAK4118248.1"/>
    <property type="molecule type" value="Genomic_DNA"/>
</dbReference>
<dbReference type="InterPro" id="IPR046347">
    <property type="entry name" value="bZIP_sf"/>
</dbReference>
<organism evidence="3 4">
    <name type="scientific">Parathielavia appendiculata</name>
    <dbReference type="NCBI Taxonomy" id="2587402"/>
    <lineage>
        <taxon>Eukaryota</taxon>
        <taxon>Fungi</taxon>
        <taxon>Dikarya</taxon>
        <taxon>Ascomycota</taxon>
        <taxon>Pezizomycotina</taxon>
        <taxon>Sordariomycetes</taxon>
        <taxon>Sordariomycetidae</taxon>
        <taxon>Sordariales</taxon>
        <taxon>Chaetomiaceae</taxon>
        <taxon>Parathielavia</taxon>
    </lineage>
</organism>
<feature type="region of interest" description="Disordered" evidence="1">
    <location>
        <begin position="197"/>
        <end position="234"/>
    </location>
</feature>
<gene>
    <name evidence="3" type="ORF">N657DRAFT_651469</name>
</gene>
<feature type="compositionally biased region" description="Low complexity" evidence="1">
    <location>
        <begin position="24"/>
        <end position="53"/>
    </location>
</feature>
<protein>
    <recommendedName>
        <fullName evidence="2">BZIP domain-containing protein</fullName>
    </recommendedName>
</protein>